<feature type="domain" description="NIPSNAP" evidence="1">
    <location>
        <begin position="5"/>
        <end position="81"/>
    </location>
</feature>
<dbReference type="SUPFAM" id="SSF54909">
    <property type="entry name" value="Dimeric alpha+beta barrel"/>
    <property type="match status" value="1"/>
</dbReference>
<dbReference type="InterPro" id="IPR011008">
    <property type="entry name" value="Dimeric_a/b-barrel"/>
</dbReference>
<evidence type="ECO:0000259" key="1">
    <source>
        <dbReference type="Pfam" id="PF07978"/>
    </source>
</evidence>
<dbReference type="EMBL" id="JBHSAY010000007">
    <property type="protein sequence ID" value="MFC4131773.1"/>
    <property type="molecule type" value="Genomic_DNA"/>
</dbReference>
<dbReference type="RefSeq" id="WP_253756110.1">
    <property type="nucleotide sequence ID" value="NZ_JAMZDZ010000001.1"/>
</dbReference>
<dbReference type="Gene3D" id="3.30.70.100">
    <property type="match status" value="1"/>
</dbReference>
<evidence type="ECO:0000313" key="3">
    <source>
        <dbReference type="Proteomes" id="UP001595816"/>
    </source>
</evidence>
<keyword evidence="3" id="KW-1185">Reference proteome</keyword>
<name>A0ABV8LMI0_9ACTN</name>
<dbReference type="InterPro" id="IPR012577">
    <property type="entry name" value="NIPSNAP"/>
</dbReference>
<sequence length="114" mass="12854">MPVLEIRTYRLKPGTRDEFVRVMREESAPLLAAAGIRVLDAGPSLVDEDGFEEAYLVRVFDSLDHRDAQEEAFYGSAVWREGPREAIVSRIETYHTIVVEVPEAVIANWRPAAP</sequence>
<protein>
    <submittedName>
        <fullName evidence="2">NIPSNAP family protein</fullName>
    </submittedName>
</protein>
<dbReference type="Proteomes" id="UP001595816">
    <property type="component" value="Unassembled WGS sequence"/>
</dbReference>
<accession>A0ABV8LMI0</accession>
<organism evidence="2 3">
    <name type="scientific">Hamadaea flava</name>
    <dbReference type="NCBI Taxonomy" id="1742688"/>
    <lineage>
        <taxon>Bacteria</taxon>
        <taxon>Bacillati</taxon>
        <taxon>Actinomycetota</taxon>
        <taxon>Actinomycetes</taxon>
        <taxon>Micromonosporales</taxon>
        <taxon>Micromonosporaceae</taxon>
        <taxon>Hamadaea</taxon>
    </lineage>
</organism>
<evidence type="ECO:0000313" key="2">
    <source>
        <dbReference type="EMBL" id="MFC4131773.1"/>
    </source>
</evidence>
<proteinExistence type="predicted"/>
<reference evidence="3" key="1">
    <citation type="journal article" date="2019" name="Int. J. Syst. Evol. Microbiol.">
        <title>The Global Catalogue of Microorganisms (GCM) 10K type strain sequencing project: providing services to taxonomists for standard genome sequencing and annotation.</title>
        <authorList>
            <consortium name="The Broad Institute Genomics Platform"/>
            <consortium name="The Broad Institute Genome Sequencing Center for Infectious Disease"/>
            <person name="Wu L."/>
            <person name="Ma J."/>
        </authorList>
    </citation>
    <scope>NUCLEOTIDE SEQUENCE [LARGE SCALE GENOMIC DNA]</scope>
    <source>
        <strain evidence="3">CGMCC 4.7289</strain>
    </source>
</reference>
<gene>
    <name evidence="2" type="ORF">ACFOZ4_14285</name>
</gene>
<dbReference type="Pfam" id="PF07978">
    <property type="entry name" value="NIPSNAP"/>
    <property type="match status" value="1"/>
</dbReference>
<comment type="caution">
    <text evidence="2">The sequence shown here is derived from an EMBL/GenBank/DDBJ whole genome shotgun (WGS) entry which is preliminary data.</text>
</comment>